<comment type="caution">
    <text evidence="1">The sequence shown here is derived from an EMBL/GenBank/DDBJ whole genome shotgun (WGS) entry which is preliminary data.</text>
</comment>
<proteinExistence type="predicted"/>
<gene>
    <name evidence="1" type="ORF">LCGC14_2442410</name>
</gene>
<dbReference type="AlphaFoldDB" id="A0A0F9ECM1"/>
<reference evidence="1" key="1">
    <citation type="journal article" date="2015" name="Nature">
        <title>Complex archaea that bridge the gap between prokaryotes and eukaryotes.</title>
        <authorList>
            <person name="Spang A."/>
            <person name="Saw J.H."/>
            <person name="Jorgensen S.L."/>
            <person name="Zaremba-Niedzwiedzka K."/>
            <person name="Martijn J."/>
            <person name="Lind A.E."/>
            <person name="van Eijk R."/>
            <person name="Schleper C."/>
            <person name="Guy L."/>
            <person name="Ettema T.J."/>
        </authorList>
    </citation>
    <scope>NUCLEOTIDE SEQUENCE</scope>
</reference>
<protein>
    <submittedName>
        <fullName evidence="1">Uncharacterized protein</fullName>
    </submittedName>
</protein>
<sequence>MVNATSTNVTSAILQRGNNTLNYNNATSGQEQIFFCLKGVPQDISSQEYSSIQYGAWTIRILLVAIIP</sequence>
<feature type="non-terminal residue" evidence="1">
    <location>
        <position position="68"/>
    </location>
</feature>
<evidence type="ECO:0000313" key="1">
    <source>
        <dbReference type="EMBL" id="KKL21743.1"/>
    </source>
</evidence>
<organism evidence="1">
    <name type="scientific">marine sediment metagenome</name>
    <dbReference type="NCBI Taxonomy" id="412755"/>
    <lineage>
        <taxon>unclassified sequences</taxon>
        <taxon>metagenomes</taxon>
        <taxon>ecological metagenomes</taxon>
    </lineage>
</organism>
<dbReference type="EMBL" id="LAZR01037616">
    <property type="protein sequence ID" value="KKL21743.1"/>
    <property type="molecule type" value="Genomic_DNA"/>
</dbReference>
<accession>A0A0F9ECM1</accession>
<name>A0A0F9ECM1_9ZZZZ</name>